<dbReference type="InterPro" id="IPR047641">
    <property type="entry name" value="ABC_transpr_MalK/UgpC-like"/>
</dbReference>
<evidence type="ECO:0000259" key="7">
    <source>
        <dbReference type="PROSITE" id="PS50893"/>
    </source>
</evidence>
<dbReference type="RefSeq" id="WP_129974683.1">
    <property type="nucleotide sequence ID" value="NZ_JBKTCY010000002.1"/>
</dbReference>
<dbReference type="InterPro" id="IPR027417">
    <property type="entry name" value="P-loop_NTPase"/>
</dbReference>
<dbReference type="InterPro" id="IPR040582">
    <property type="entry name" value="OB_MalK-like"/>
</dbReference>
<evidence type="ECO:0000256" key="3">
    <source>
        <dbReference type="ARBA" id="ARBA00022741"/>
    </source>
</evidence>
<keyword evidence="5" id="KW-1278">Translocase</keyword>
<dbReference type="CDD" id="cd03301">
    <property type="entry name" value="ABC_MalK_N"/>
    <property type="match status" value="1"/>
</dbReference>
<dbReference type="InterPro" id="IPR003439">
    <property type="entry name" value="ABC_transporter-like_ATP-bd"/>
</dbReference>
<dbReference type="Gene3D" id="2.40.50.100">
    <property type="match status" value="1"/>
</dbReference>
<evidence type="ECO:0000313" key="9">
    <source>
        <dbReference type="Proteomes" id="UP000452293"/>
    </source>
</evidence>
<dbReference type="Pfam" id="PF03459">
    <property type="entry name" value="TOBE"/>
    <property type="match status" value="1"/>
</dbReference>
<dbReference type="Pfam" id="PF17912">
    <property type="entry name" value="OB_MalK"/>
    <property type="match status" value="1"/>
</dbReference>
<dbReference type="SMART" id="SM00382">
    <property type="entry name" value="AAA"/>
    <property type="match status" value="1"/>
</dbReference>
<evidence type="ECO:0000256" key="2">
    <source>
        <dbReference type="ARBA" id="ARBA00022475"/>
    </source>
</evidence>
<organism evidence="8 9">
    <name type="scientific">Blautia massiliensis</name>
    <name type="common">ex Durand et al. 2017</name>
    <dbReference type="NCBI Taxonomy" id="1737424"/>
    <lineage>
        <taxon>Bacteria</taxon>
        <taxon>Bacillati</taxon>
        <taxon>Bacillota</taxon>
        <taxon>Clostridia</taxon>
        <taxon>Lachnospirales</taxon>
        <taxon>Lachnospiraceae</taxon>
        <taxon>Blautia</taxon>
    </lineage>
</organism>
<sequence length="378" mass="42707">MSEIALRNVCKQFDSEHYGVKDFNLDIHDKEFVIFVGPSGCGKSTTLRIIAGLEEITDGELWIDGELSNYLEPKERGMSMVFQNYALYPNMTVYGNMAYALKIRKLPKDEIDRKVHEVAKILEIEQLLDRRPAALSGGQKQRVAIGSAIIRKPKAFLMDEPLSNLDAKLRAQMRVELVKLHKQLDTTIIYVTHDQTEAMTLGTKIVVMKDGLIQQVGAPQSIYDNPVNLFVAGFLGSPSMNFFRCTVKAEENNRTALLLDDAKTVKKVYLDGTRGKQIADRYNGRHVILGIRPEDIYELDEAKKLGIENESVDVDEPVVNREMLGAEVILYFDEQGKTLAVRLSPENQTQVGEKVSLYFDMEKAHVFDPETEENIFVS</sequence>
<dbReference type="Proteomes" id="UP000452293">
    <property type="component" value="Unassembled WGS sequence"/>
</dbReference>
<feature type="domain" description="ABC transporter" evidence="7">
    <location>
        <begin position="4"/>
        <end position="235"/>
    </location>
</feature>
<evidence type="ECO:0000313" key="8">
    <source>
        <dbReference type="EMBL" id="MZL76644.1"/>
    </source>
</evidence>
<dbReference type="GO" id="GO:0005524">
    <property type="term" value="F:ATP binding"/>
    <property type="evidence" value="ECO:0007669"/>
    <property type="project" value="UniProtKB-KW"/>
</dbReference>
<dbReference type="InterPro" id="IPR015855">
    <property type="entry name" value="ABC_transpr_MalK-like"/>
</dbReference>
<evidence type="ECO:0000256" key="5">
    <source>
        <dbReference type="ARBA" id="ARBA00022967"/>
    </source>
</evidence>
<dbReference type="EMBL" id="WWVW01000007">
    <property type="protein sequence ID" value="MZL76644.1"/>
    <property type="molecule type" value="Genomic_DNA"/>
</dbReference>
<keyword evidence="2" id="KW-1003">Cell membrane</keyword>
<dbReference type="SUPFAM" id="SSF50331">
    <property type="entry name" value="MOP-like"/>
    <property type="match status" value="1"/>
</dbReference>
<dbReference type="Gene3D" id="2.40.50.140">
    <property type="entry name" value="Nucleic acid-binding proteins"/>
    <property type="match status" value="1"/>
</dbReference>
<evidence type="ECO:0000256" key="1">
    <source>
        <dbReference type="ARBA" id="ARBA00022448"/>
    </source>
</evidence>
<dbReference type="InterPro" id="IPR017871">
    <property type="entry name" value="ABC_transporter-like_CS"/>
</dbReference>
<keyword evidence="3" id="KW-0547">Nucleotide-binding</keyword>
<dbReference type="PANTHER" id="PTHR43875">
    <property type="entry name" value="MALTODEXTRIN IMPORT ATP-BINDING PROTEIN MSMX"/>
    <property type="match status" value="1"/>
</dbReference>
<dbReference type="PANTHER" id="PTHR43875:SF15">
    <property type="entry name" value="TREHALOSE IMPORT ATP-BINDING PROTEIN SUGC"/>
    <property type="match status" value="1"/>
</dbReference>
<reference evidence="8 9" key="1">
    <citation type="journal article" date="2019" name="Nat. Med.">
        <title>A library of human gut bacterial isolates paired with longitudinal multiomics data enables mechanistic microbiome research.</title>
        <authorList>
            <person name="Poyet M."/>
            <person name="Groussin M."/>
            <person name="Gibbons S.M."/>
            <person name="Avila-Pacheco J."/>
            <person name="Jiang X."/>
            <person name="Kearney S.M."/>
            <person name="Perrotta A.R."/>
            <person name="Berdy B."/>
            <person name="Zhao S."/>
            <person name="Lieberman T.D."/>
            <person name="Swanson P.K."/>
            <person name="Smith M."/>
            <person name="Roesemann S."/>
            <person name="Alexander J.E."/>
            <person name="Rich S.A."/>
            <person name="Livny J."/>
            <person name="Vlamakis H."/>
            <person name="Clish C."/>
            <person name="Bullock K."/>
            <person name="Deik A."/>
            <person name="Scott J."/>
            <person name="Pierce K.A."/>
            <person name="Xavier R.J."/>
            <person name="Alm E.J."/>
        </authorList>
    </citation>
    <scope>NUCLEOTIDE SEQUENCE [LARGE SCALE GENOMIC DNA]</scope>
    <source>
        <strain evidence="8 9">BIOML-A1</strain>
    </source>
</reference>
<gene>
    <name evidence="8" type="primary">ugpC</name>
    <name evidence="8" type="ORF">GT718_04595</name>
</gene>
<keyword evidence="4 8" id="KW-0067">ATP-binding</keyword>
<keyword evidence="6" id="KW-0472">Membrane</keyword>
<keyword evidence="1" id="KW-0813">Transport</keyword>
<evidence type="ECO:0000256" key="4">
    <source>
        <dbReference type="ARBA" id="ARBA00022840"/>
    </source>
</evidence>
<dbReference type="PROSITE" id="PS00211">
    <property type="entry name" value="ABC_TRANSPORTER_1"/>
    <property type="match status" value="1"/>
</dbReference>
<dbReference type="NCBIfam" id="NF008653">
    <property type="entry name" value="PRK11650.1"/>
    <property type="match status" value="1"/>
</dbReference>
<proteinExistence type="predicted"/>
<dbReference type="InterPro" id="IPR005116">
    <property type="entry name" value="Transp-assoc_OB_typ1"/>
</dbReference>
<dbReference type="InterPro" id="IPR012340">
    <property type="entry name" value="NA-bd_OB-fold"/>
</dbReference>
<dbReference type="PROSITE" id="PS50893">
    <property type="entry name" value="ABC_TRANSPORTER_2"/>
    <property type="match status" value="1"/>
</dbReference>
<protein>
    <submittedName>
        <fullName evidence="8">Sn-glycerol-3-phosphate ABC transporter ATP-binding protein UgpC</fullName>
    </submittedName>
</protein>
<keyword evidence="9" id="KW-1185">Reference proteome</keyword>
<dbReference type="InterPro" id="IPR008995">
    <property type="entry name" value="Mo/tungstate-bd_C_term_dom"/>
</dbReference>
<dbReference type="SUPFAM" id="SSF52540">
    <property type="entry name" value="P-loop containing nucleoside triphosphate hydrolases"/>
    <property type="match status" value="1"/>
</dbReference>
<dbReference type="Pfam" id="PF00005">
    <property type="entry name" value="ABC_tran"/>
    <property type="match status" value="1"/>
</dbReference>
<comment type="caution">
    <text evidence="8">The sequence shown here is derived from an EMBL/GenBank/DDBJ whole genome shotgun (WGS) entry which is preliminary data.</text>
</comment>
<name>A0ABW9X1D7_9FIRM</name>
<dbReference type="InterPro" id="IPR003593">
    <property type="entry name" value="AAA+_ATPase"/>
</dbReference>
<accession>A0ABW9X1D7</accession>
<evidence type="ECO:0000256" key="6">
    <source>
        <dbReference type="ARBA" id="ARBA00023136"/>
    </source>
</evidence>
<dbReference type="Gene3D" id="3.40.50.300">
    <property type="entry name" value="P-loop containing nucleotide triphosphate hydrolases"/>
    <property type="match status" value="1"/>
</dbReference>